<comment type="caution">
    <text evidence="3">The sequence shown here is derived from an EMBL/GenBank/DDBJ whole genome shotgun (WGS) entry which is preliminary data.</text>
</comment>
<dbReference type="VEuPathDB" id="TriTrypDB:TM35_000211800"/>
<proteinExistence type="predicted"/>
<evidence type="ECO:0000313" key="3">
    <source>
        <dbReference type="EMBL" id="ORC87574.1"/>
    </source>
</evidence>
<name>A0A1X0NSA3_9TRYP</name>
<evidence type="ECO:0000313" key="4">
    <source>
        <dbReference type="Proteomes" id="UP000192257"/>
    </source>
</evidence>
<dbReference type="RefSeq" id="XP_028881640.1">
    <property type="nucleotide sequence ID" value="XM_029027030.1"/>
</dbReference>
<feature type="compositionally biased region" description="Low complexity" evidence="2">
    <location>
        <begin position="38"/>
        <end position="58"/>
    </location>
</feature>
<protein>
    <submittedName>
        <fullName evidence="3">Uncharacterized protein</fullName>
    </submittedName>
</protein>
<dbReference type="Proteomes" id="UP000192257">
    <property type="component" value="Unassembled WGS sequence"/>
</dbReference>
<feature type="region of interest" description="Disordered" evidence="2">
    <location>
        <begin position="829"/>
        <end position="867"/>
    </location>
</feature>
<keyword evidence="4" id="KW-1185">Reference proteome</keyword>
<evidence type="ECO:0000256" key="2">
    <source>
        <dbReference type="SAM" id="MobiDB-lite"/>
    </source>
</evidence>
<reference evidence="3 4" key="1">
    <citation type="submission" date="2017-03" db="EMBL/GenBank/DDBJ databases">
        <title>An alternative strategy for trypanosome survival in the mammalian bloodstream revealed through genome and transcriptome analysis of the ubiquitous bovine parasite Trypanosoma (Megatrypanum) theileri.</title>
        <authorList>
            <person name="Kelly S."/>
            <person name="Ivens A."/>
            <person name="Mott A."/>
            <person name="O'Neill E."/>
            <person name="Emms D."/>
            <person name="Macleod O."/>
            <person name="Voorheis P."/>
            <person name="Matthews J."/>
            <person name="Matthews K."/>
            <person name="Carrington M."/>
        </authorList>
    </citation>
    <scope>NUCLEOTIDE SEQUENCE [LARGE SCALE GENOMIC DNA]</scope>
    <source>
        <strain evidence="3">Edinburgh</strain>
    </source>
</reference>
<dbReference type="GeneID" id="39986810"/>
<feature type="compositionally biased region" description="Polar residues" evidence="2">
    <location>
        <begin position="701"/>
        <end position="727"/>
    </location>
</feature>
<feature type="region of interest" description="Disordered" evidence="2">
    <location>
        <begin position="430"/>
        <end position="453"/>
    </location>
</feature>
<dbReference type="AlphaFoldDB" id="A0A1X0NSA3"/>
<gene>
    <name evidence="3" type="ORF">TM35_000211800</name>
</gene>
<feature type="region of interest" description="Disordered" evidence="2">
    <location>
        <begin position="275"/>
        <end position="307"/>
    </location>
</feature>
<feature type="coiled-coil region" evidence="1">
    <location>
        <begin position="383"/>
        <end position="413"/>
    </location>
</feature>
<dbReference type="EMBL" id="NBCO01000021">
    <property type="protein sequence ID" value="ORC87574.1"/>
    <property type="molecule type" value="Genomic_DNA"/>
</dbReference>
<dbReference type="OrthoDB" id="244185at2759"/>
<evidence type="ECO:0000256" key="1">
    <source>
        <dbReference type="SAM" id="Coils"/>
    </source>
</evidence>
<organism evidence="3 4">
    <name type="scientific">Trypanosoma theileri</name>
    <dbReference type="NCBI Taxonomy" id="67003"/>
    <lineage>
        <taxon>Eukaryota</taxon>
        <taxon>Discoba</taxon>
        <taxon>Euglenozoa</taxon>
        <taxon>Kinetoplastea</taxon>
        <taxon>Metakinetoplastina</taxon>
        <taxon>Trypanosomatida</taxon>
        <taxon>Trypanosomatidae</taxon>
        <taxon>Trypanosoma</taxon>
    </lineage>
</organism>
<feature type="region of interest" description="Disordered" evidence="2">
    <location>
        <begin position="701"/>
        <end position="729"/>
    </location>
</feature>
<keyword evidence="1" id="KW-0175">Coiled coil</keyword>
<feature type="region of interest" description="Disordered" evidence="2">
    <location>
        <begin position="1"/>
        <end position="60"/>
    </location>
</feature>
<accession>A0A1X0NSA3</accession>
<feature type="compositionally biased region" description="Basic and acidic residues" evidence="2">
    <location>
        <begin position="433"/>
        <end position="445"/>
    </location>
</feature>
<feature type="compositionally biased region" description="Basic and acidic residues" evidence="2">
    <location>
        <begin position="851"/>
        <end position="861"/>
    </location>
</feature>
<sequence>MHGARSNNVKRRENPRSLGQPLPIPSVRRGISLSRGDNNIPHHNNNSKNKENNNNNNNKDVHHIVRLPKLQKRNEEPFISELTIATQKLRRTIMNQTGSHISPGGMYNETFSNTDMCSAMDTLLGTGTIYPDATEAWHITQTLQNISVALSLGTTHDAGVMNPLSTPSLPLPNGVMNNTTGMGDTLLKQSVERPVLAMTMVEVPWYKPPLKLQLLQQSCCYPDDTRLFRRRGMRKFSTASICSNAASLMSNTSSSSASSSSSSLSSLLSTSSLSSVFSPSEHHHPHHPHHQQHREEEKKKRKSGKITLHKLMRKDIQALSSQQRFRYMRAQRFINAINSWCTVVSRVPLTERDNPSELHETCMMLIYKEEERLILAKSLIRHQALQKRERHRLARQIEEQEKARDEVAQHERMMKQNRWKTLLRPWTNEEGIEEKAKGDEGKEMASPEQQEEEQKKELMREEYHATAQLLQLVPQSTDPSVIQQSIAQRILTSPVSNEMRLIQGSRNGSYVDEDNNNNNKSRMSSINSTICSTPLQKLHLLIEKIARSYKGKTSDVKKSSDIKHHFHKVFDTFRQFREGILFAPSSSVYKEINWVERVIQNNDFSTLKEITQNIVKHINATDTLLPGVIPSLQSQRQPQRQSSLFLLDRNTKNITDSLVQVDASAIPSTQEMLFPIRLYFDSHSGRMRVVTVDGLTLSGISQSSRQGNTPSATHQGTVSNSNKSNVGDNKVTHMISHVDNTHMKEDTNLVSSSFDLHTFLSSTNDILGEPPRRYEVLVAYSIDTAAIVRQSQWRAAMMKQLANEESVEVHRCILARVIVALSIHTVVSTGGEEEEVKNKTRSPSEVPEGEGGGKEEEEKRRSQATSISLSISPSLLHQENERQQQQQQQYEKPLQLMNHEKILAAPTQRNHYVLDVQQLYFVAASALMENNETILPSLQRLRVQYHRLAAELIRNSEGHQPGDFTYPSSLPFTQTDVDCIMEQLSNVISLLQLETTYGEQLAALHRNECAVLHYNCHVSPYREFLRAEQALWAPLYLRTLRLAHTFCVLLAQLGTLPIPPRYRPFLGPVLQLLNCHGGQKELRLCIDECLLELEERGKRVRMPLLQREVQANAQMELDTAAAAVEAGYCSPEQIITCLAVPEDVVGTEPELLTMPTMLFVDVPPITG</sequence>
<feature type="compositionally biased region" description="Basic residues" evidence="2">
    <location>
        <begin position="283"/>
        <end position="292"/>
    </location>
</feature>
<dbReference type="PANTHER" id="PTHR42264">
    <property type="entry name" value="EPHRIN_REC_LIKE DOMAIN-CONTAINING PROTEIN"/>
    <property type="match status" value="1"/>
</dbReference>